<reference evidence="9 10" key="1">
    <citation type="submission" date="2023-07" db="EMBL/GenBank/DDBJ databases">
        <title>Sequencing the genomes of 1000 actinobacteria strains.</title>
        <authorList>
            <person name="Klenk H.-P."/>
        </authorList>
    </citation>
    <scope>NUCLEOTIDE SEQUENCE [LARGE SCALE GENOMIC DNA]</scope>
    <source>
        <strain evidence="9 10">DSM 46740</strain>
    </source>
</reference>
<dbReference type="PANTHER" id="PTHR30509">
    <property type="entry name" value="P-HYDROXYBENZOIC ACID EFFLUX PUMP SUBUNIT-RELATED"/>
    <property type="match status" value="1"/>
</dbReference>
<dbReference type="Proteomes" id="UP001225356">
    <property type="component" value="Unassembled WGS sequence"/>
</dbReference>
<keyword evidence="2" id="KW-1003">Cell membrane</keyword>
<comment type="similarity">
    <text evidence="6">Belongs to the YccS/YhfK family.</text>
</comment>
<feature type="transmembrane region" description="Helical" evidence="7">
    <location>
        <begin position="399"/>
        <end position="431"/>
    </location>
</feature>
<feature type="transmembrane region" description="Helical" evidence="7">
    <location>
        <begin position="106"/>
        <end position="123"/>
    </location>
</feature>
<evidence type="ECO:0000256" key="3">
    <source>
        <dbReference type="ARBA" id="ARBA00022692"/>
    </source>
</evidence>
<comment type="caution">
    <text evidence="9">The sequence shown here is derived from an EMBL/GenBank/DDBJ whole genome shotgun (WGS) entry which is preliminary data.</text>
</comment>
<keyword evidence="10" id="KW-1185">Reference proteome</keyword>
<gene>
    <name evidence="9" type="ORF">J2853_001234</name>
</gene>
<evidence type="ECO:0000313" key="9">
    <source>
        <dbReference type="EMBL" id="MDP9842023.1"/>
    </source>
</evidence>
<feature type="transmembrane region" description="Helical" evidence="7">
    <location>
        <begin position="467"/>
        <end position="485"/>
    </location>
</feature>
<feature type="transmembrane region" description="Helical" evidence="7">
    <location>
        <begin position="153"/>
        <end position="171"/>
    </location>
</feature>
<evidence type="ECO:0000256" key="2">
    <source>
        <dbReference type="ARBA" id="ARBA00022475"/>
    </source>
</evidence>
<keyword evidence="5 7" id="KW-0472">Membrane</keyword>
<dbReference type="EMBL" id="JAUSQU010000001">
    <property type="protein sequence ID" value="MDP9842023.1"/>
    <property type="molecule type" value="Genomic_DNA"/>
</dbReference>
<evidence type="ECO:0000256" key="5">
    <source>
        <dbReference type="ARBA" id="ARBA00023136"/>
    </source>
</evidence>
<evidence type="ECO:0000313" key="10">
    <source>
        <dbReference type="Proteomes" id="UP001225356"/>
    </source>
</evidence>
<dbReference type="Pfam" id="PF13515">
    <property type="entry name" value="FUSC_2"/>
    <property type="match status" value="1"/>
</dbReference>
<evidence type="ECO:0000256" key="6">
    <source>
        <dbReference type="ARBA" id="ARBA00043993"/>
    </source>
</evidence>
<comment type="subcellular location">
    <subcellularLocation>
        <location evidence="1">Cell membrane</location>
        <topology evidence="1">Multi-pass membrane protein</topology>
    </subcellularLocation>
</comment>
<keyword evidence="4 7" id="KW-1133">Transmembrane helix</keyword>
<evidence type="ECO:0000259" key="8">
    <source>
        <dbReference type="Pfam" id="PF13515"/>
    </source>
</evidence>
<keyword evidence="3 7" id="KW-0812">Transmembrane</keyword>
<feature type="transmembrane region" description="Helical" evidence="7">
    <location>
        <begin position="82"/>
        <end position="100"/>
    </location>
</feature>
<evidence type="ECO:0000256" key="1">
    <source>
        <dbReference type="ARBA" id="ARBA00004651"/>
    </source>
</evidence>
<feature type="transmembrane region" description="Helical" evidence="7">
    <location>
        <begin position="40"/>
        <end position="61"/>
    </location>
</feature>
<accession>A0ABT9Q5P2</accession>
<feature type="transmembrane region" description="Helical" evidence="7">
    <location>
        <begin position="437"/>
        <end position="455"/>
    </location>
</feature>
<name>A0ABT9Q5P2_9ACTN</name>
<evidence type="ECO:0000256" key="4">
    <source>
        <dbReference type="ARBA" id="ARBA00022989"/>
    </source>
</evidence>
<proteinExistence type="inferred from homology"/>
<evidence type="ECO:0000256" key="7">
    <source>
        <dbReference type="SAM" id="Phobius"/>
    </source>
</evidence>
<feature type="domain" description="Integral membrane bound transporter" evidence="8">
    <location>
        <begin position="357"/>
        <end position="479"/>
    </location>
</feature>
<sequence length="638" mass="67772">MPRLFRRAADQLAGAAPDWLVETVRPAPAPLRWGPMLRTAVAVTAPLVVALAAGQVVAGLLPAMGAMTAAVSDRGGSYRVRVILMGAAGLLGGLGYLLGAMAHGRGWWTVPVLMAVSVVSALISTTGSTGSVAGLQLLVMAVIGAGIELPGSIGLNTLSFLLGAGWAVALMTPGWLLRPRAAEEAVVIAVYRALSRLFADRDGDALAAFDITLKNAYETVLGARSRAAGTDAERSRLVALLNQASPIRNALISLDHEEREPPGELAAAVEELTGSLAGEGEPPGPPRCEYDSPALRALCSSVREAVELVSGGEVAADQPPYEPVGHAHRLRRAWKEMWYGHLTRVYTIRLTLCMGAAAAISELSLFERSYWTTLTVALVLKPDFGSVFARAVQRGLGTVVGALIGTAVLIVVPYGPALLIPIAVFAALLPYGMQRNWGLMSTFQAPLVLLLVDLLTDSGPRLAEIRLLDTLLGCLIVLLLGYLPWSASWEAPVGPQFAEVLSATAGYLRHAFDPRDDARALHLRMAYDALADLRTVFQRAVTEPAAISRRVTAWWPAMVSLERLIDAAAATAVRTDHGTPPPSQESVDAVVTSLEDIAADIRTGRRPRKPALPEEETLDRVNVALRCLRDTVSESHSG</sequence>
<dbReference type="RefSeq" id="WP_307555827.1">
    <property type="nucleotide sequence ID" value="NZ_JAUSQU010000001.1"/>
</dbReference>
<dbReference type="PANTHER" id="PTHR30509:SF9">
    <property type="entry name" value="MULTIDRUG RESISTANCE PROTEIN MDTO"/>
    <property type="match status" value="1"/>
</dbReference>
<organism evidence="9 10">
    <name type="scientific">Streptosporangium lutulentum</name>
    <dbReference type="NCBI Taxonomy" id="1461250"/>
    <lineage>
        <taxon>Bacteria</taxon>
        <taxon>Bacillati</taxon>
        <taxon>Actinomycetota</taxon>
        <taxon>Actinomycetes</taxon>
        <taxon>Streptosporangiales</taxon>
        <taxon>Streptosporangiaceae</taxon>
        <taxon>Streptosporangium</taxon>
    </lineage>
</organism>
<dbReference type="InterPro" id="IPR049453">
    <property type="entry name" value="Memb_transporter_dom"/>
</dbReference>
<protein>
    <submittedName>
        <fullName evidence="9">Membrane protein YccC</fullName>
    </submittedName>
</protein>